<sequence length="205" mass="24152">MVCSALTLADACSYFVLMESSQPKRRFPPPWRVHEELEAFSVFDANGVRIATIGYRNDVHQWKWTHGYLTADEARRIAKGIARLPEFLMQRQGFHPRCGGLRWKASRPYHVALEDEYIRRNWETIDAICKLNGIPFNGTGERIQERGIWCVYEFEWQLDAIQFWNAFDGRWLRGSEFHYPERPKDLPPLKSLSMRDTRCSPHFES</sequence>
<dbReference type="EMBL" id="AGWY01000011">
    <property type="protein sequence ID" value="EKS35394.1"/>
    <property type="molecule type" value="Genomic_DNA"/>
</dbReference>
<dbReference type="Proteomes" id="UP000001095">
    <property type="component" value="Unassembled WGS sequence"/>
</dbReference>
<gene>
    <name evidence="1" type="ORF">HMPREF9696_02666</name>
</gene>
<name>K8P3T4_9BRAD</name>
<dbReference type="AlphaFoldDB" id="K8P3T4"/>
<evidence type="ECO:0000313" key="1">
    <source>
        <dbReference type="EMBL" id="EKS35394.1"/>
    </source>
</evidence>
<dbReference type="HOGENOM" id="CLU_1438288_0_0_5"/>
<proteinExistence type="predicted"/>
<organism evidence="1 2">
    <name type="scientific">Afipia clevelandensis ATCC 49720</name>
    <dbReference type="NCBI Taxonomy" id="883079"/>
    <lineage>
        <taxon>Bacteria</taxon>
        <taxon>Pseudomonadati</taxon>
        <taxon>Pseudomonadota</taxon>
        <taxon>Alphaproteobacteria</taxon>
        <taxon>Hyphomicrobiales</taxon>
        <taxon>Nitrobacteraceae</taxon>
        <taxon>Afipia</taxon>
    </lineage>
</organism>
<keyword evidence="2" id="KW-1185">Reference proteome</keyword>
<protein>
    <submittedName>
        <fullName evidence="1">Uncharacterized protein</fullName>
    </submittedName>
</protein>
<comment type="caution">
    <text evidence="1">The sequence shown here is derived from an EMBL/GenBank/DDBJ whole genome shotgun (WGS) entry which is preliminary data.</text>
</comment>
<accession>K8P3T4</accession>
<reference evidence="1 2" key="1">
    <citation type="submission" date="2012-04" db="EMBL/GenBank/DDBJ databases">
        <title>The Genome Sequence of Afipia clevelandensis ATCC 49720.</title>
        <authorList>
            <consortium name="The Broad Institute Genome Sequencing Platform"/>
            <person name="Earl A."/>
            <person name="Ward D."/>
            <person name="Feldgarden M."/>
            <person name="Gevers D."/>
            <person name="Huys G."/>
            <person name="Walker B."/>
            <person name="Young S.K."/>
            <person name="Zeng Q."/>
            <person name="Gargeya S."/>
            <person name="Fitzgerald M."/>
            <person name="Haas B."/>
            <person name="Abouelleil A."/>
            <person name="Alvarado L."/>
            <person name="Arachchi H.M."/>
            <person name="Berlin A."/>
            <person name="Chapman S.B."/>
            <person name="Goldberg J."/>
            <person name="Griggs A."/>
            <person name="Gujja S."/>
            <person name="Hansen M."/>
            <person name="Howarth C."/>
            <person name="Imamovic A."/>
            <person name="Larimer J."/>
            <person name="McCowen C."/>
            <person name="Montmayeur A."/>
            <person name="Murphy C."/>
            <person name="Neiman D."/>
            <person name="Pearson M."/>
            <person name="Priest M."/>
            <person name="Roberts A."/>
            <person name="Saif S."/>
            <person name="Shea T."/>
            <person name="Sisk P."/>
            <person name="Sykes S."/>
            <person name="Wortman J."/>
            <person name="Nusbaum C."/>
            <person name="Birren B."/>
        </authorList>
    </citation>
    <scope>NUCLEOTIDE SEQUENCE [LARGE SCALE GENOMIC DNA]</scope>
    <source>
        <strain evidence="1 2">ATCC 49720</strain>
    </source>
</reference>
<evidence type="ECO:0000313" key="2">
    <source>
        <dbReference type="Proteomes" id="UP000001095"/>
    </source>
</evidence>